<dbReference type="EMBL" id="AP023176">
    <property type="protein sequence ID" value="BCF94152.1"/>
    <property type="molecule type" value="Genomic_DNA"/>
</dbReference>
<keyword evidence="2" id="KW-1185">Reference proteome</keyword>
<name>A0A7I8BZI2_9BURK</name>
<evidence type="ECO:0000313" key="2">
    <source>
        <dbReference type="Proteomes" id="UP000510888"/>
    </source>
</evidence>
<accession>A0A7I8BZI2</accession>
<dbReference type="KEGG" id="plad:PPGU16_72190"/>
<sequence length="74" mass="8258">MGETHMYDDASNALPLYVIDLRAWISDWYDHAFKVGLVHPPFTLDESTADRLEGYFKAGLTPAEGAIAFFGVVH</sequence>
<keyword evidence="1" id="KW-0614">Plasmid</keyword>
<geneLocation type="plasmid" evidence="1 2">
    <name>PPGU16_p1</name>
</geneLocation>
<dbReference type="Proteomes" id="UP000510888">
    <property type="component" value="Plasmid PPGU16_p1"/>
</dbReference>
<organism evidence="1 2">
    <name type="scientific">Paraburkholderia largidicola</name>
    <dbReference type="NCBI Taxonomy" id="3014751"/>
    <lineage>
        <taxon>Bacteria</taxon>
        <taxon>Pseudomonadati</taxon>
        <taxon>Pseudomonadota</taxon>
        <taxon>Betaproteobacteria</taxon>
        <taxon>Burkholderiales</taxon>
        <taxon>Burkholderiaceae</taxon>
        <taxon>Paraburkholderia</taxon>
    </lineage>
</organism>
<dbReference type="AlphaFoldDB" id="A0A7I8BZI2"/>
<evidence type="ECO:0000313" key="1">
    <source>
        <dbReference type="EMBL" id="BCF94152.1"/>
    </source>
</evidence>
<protein>
    <submittedName>
        <fullName evidence="1">Uncharacterized protein</fullName>
    </submittedName>
</protein>
<reference evidence="1 2" key="1">
    <citation type="journal article" date="2020" name="Genes (Basel)">
        <title>Genomic Comparison of Insect Gut Symbionts from Divergent Burkholderia Subclades.</title>
        <authorList>
            <person name="Takeshita K."/>
            <person name="Kikuchi Y."/>
        </authorList>
    </citation>
    <scope>NUCLEOTIDE SEQUENCE [LARGE SCALE GENOMIC DNA]</scope>
    <source>
        <strain evidence="1 2">PGU16</strain>
        <plasmid evidence="1 2">PPGU16_p1</plasmid>
    </source>
</reference>
<proteinExistence type="predicted"/>
<gene>
    <name evidence="1" type="ORF">PPGU16_72190</name>
</gene>